<proteinExistence type="predicted"/>
<dbReference type="EMBL" id="NXGX01000006">
    <property type="protein sequence ID" value="PKR57437.1"/>
    <property type="molecule type" value="Genomic_DNA"/>
</dbReference>
<sequence>MEKKQFHPKMTHRKWFKLIGLLCLIDVLFAIGVYGWVASSTQGTSTLKLLQIPITILVLATLASVFLWIASILHSVIYAFFARRSIHSATDRI</sequence>
<keyword evidence="1" id="KW-1133">Transmembrane helix</keyword>
<evidence type="ECO:0000256" key="1">
    <source>
        <dbReference type="SAM" id="Phobius"/>
    </source>
</evidence>
<dbReference type="RefSeq" id="WP_101303687.1">
    <property type="nucleotide sequence ID" value="NZ_NXGX01000006.1"/>
</dbReference>
<comment type="caution">
    <text evidence="2">The sequence shown here is derived from an EMBL/GenBank/DDBJ whole genome shotgun (WGS) entry which is preliminary data.</text>
</comment>
<organism evidence="2 3">
    <name type="scientific">Thalassospira lohafexi</name>
    <dbReference type="NCBI Taxonomy" id="744227"/>
    <lineage>
        <taxon>Bacteria</taxon>
        <taxon>Pseudomonadati</taxon>
        <taxon>Pseudomonadota</taxon>
        <taxon>Alphaproteobacteria</taxon>
        <taxon>Rhodospirillales</taxon>
        <taxon>Thalassospiraceae</taxon>
        <taxon>Thalassospira</taxon>
    </lineage>
</organism>
<reference evidence="2 3" key="1">
    <citation type="submission" date="2017-09" db="EMBL/GenBank/DDBJ databases">
        <title>Biodiversity and function of Thalassospira species in the particle-attached aromatic-hydrocarbon-degrading consortia from the surface seawater of the China South Sea.</title>
        <authorList>
            <person name="Dong C."/>
            <person name="Lai Q."/>
            <person name="Shao Z."/>
        </authorList>
    </citation>
    <scope>NUCLEOTIDE SEQUENCE [LARGE SCALE GENOMIC DNA]</scope>
    <source>
        <strain evidence="2 3">139Z-12</strain>
    </source>
</reference>
<dbReference type="AlphaFoldDB" id="A0A2N3L407"/>
<evidence type="ECO:0000313" key="2">
    <source>
        <dbReference type="EMBL" id="PKR57437.1"/>
    </source>
</evidence>
<feature type="transmembrane region" description="Helical" evidence="1">
    <location>
        <begin position="15"/>
        <end position="37"/>
    </location>
</feature>
<gene>
    <name evidence="2" type="ORF">COO92_15945</name>
</gene>
<name>A0A2N3L407_9PROT</name>
<keyword evidence="1" id="KW-0812">Transmembrane</keyword>
<protein>
    <submittedName>
        <fullName evidence="2">Uncharacterized protein</fullName>
    </submittedName>
</protein>
<evidence type="ECO:0000313" key="3">
    <source>
        <dbReference type="Proteomes" id="UP000233332"/>
    </source>
</evidence>
<dbReference type="Proteomes" id="UP000233332">
    <property type="component" value="Unassembled WGS sequence"/>
</dbReference>
<accession>A0A2N3L407</accession>
<keyword evidence="1" id="KW-0472">Membrane</keyword>
<keyword evidence="3" id="KW-1185">Reference proteome</keyword>
<feature type="transmembrane region" description="Helical" evidence="1">
    <location>
        <begin position="49"/>
        <end position="82"/>
    </location>
</feature>